<organism evidence="8 9">
    <name type="scientific">Emcibacter nanhaiensis</name>
    <dbReference type="NCBI Taxonomy" id="1505037"/>
    <lineage>
        <taxon>Bacteria</taxon>
        <taxon>Pseudomonadati</taxon>
        <taxon>Pseudomonadota</taxon>
        <taxon>Alphaproteobacteria</taxon>
        <taxon>Emcibacterales</taxon>
        <taxon>Emcibacteraceae</taxon>
        <taxon>Emcibacter</taxon>
    </lineage>
</organism>
<feature type="chain" id="PRO_5021507071" evidence="7">
    <location>
        <begin position="22"/>
        <end position="253"/>
    </location>
</feature>
<dbReference type="PANTHER" id="PTHR30632">
    <property type="entry name" value="MOLYBDATE-BINDING PERIPLASMIC PROTEIN"/>
    <property type="match status" value="1"/>
</dbReference>
<dbReference type="OrthoDB" id="9785015at2"/>
<dbReference type="Gene3D" id="3.40.190.10">
    <property type="entry name" value="Periplasmic binding protein-like II"/>
    <property type="match status" value="2"/>
</dbReference>
<dbReference type="InterPro" id="IPR050682">
    <property type="entry name" value="ModA/WtpA"/>
</dbReference>
<evidence type="ECO:0000256" key="7">
    <source>
        <dbReference type="SAM" id="SignalP"/>
    </source>
</evidence>
<keyword evidence="9" id="KW-1185">Reference proteome</keyword>
<dbReference type="AlphaFoldDB" id="A0A501PB48"/>
<dbReference type="PANTHER" id="PTHR30632:SF14">
    <property type="entry name" value="TUNGSTATE_MOLYBDATE_CHROMATE-BINDING PROTEIN MODA"/>
    <property type="match status" value="1"/>
</dbReference>
<dbReference type="InterPro" id="IPR005950">
    <property type="entry name" value="ModA"/>
</dbReference>
<comment type="subunit">
    <text evidence="5">The complex is composed of two ATP-binding proteins (ModC), two transmembrane proteins (ModB) and a solute-binding protein (ModA).</text>
</comment>
<evidence type="ECO:0000256" key="2">
    <source>
        <dbReference type="ARBA" id="ARBA00022505"/>
    </source>
</evidence>
<evidence type="ECO:0000313" key="8">
    <source>
        <dbReference type="EMBL" id="TPD57267.1"/>
    </source>
</evidence>
<dbReference type="CDD" id="cd13539">
    <property type="entry name" value="PBP2_AvModA"/>
    <property type="match status" value="1"/>
</dbReference>
<dbReference type="Proteomes" id="UP000319148">
    <property type="component" value="Unassembled WGS sequence"/>
</dbReference>
<feature type="binding site" evidence="6">
    <location>
        <position position="166"/>
    </location>
    <ligand>
        <name>molybdate</name>
        <dbReference type="ChEBI" id="CHEBI:36264"/>
    </ligand>
</feature>
<evidence type="ECO:0000256" key="6">
    <source>
        <dbReference type="PIRSR" id="PIRSR004846-1"/>
    </source>
</evidence>
<keyword evidence="4 7" id="KW-0732">Signal</keyword>
<dbReference type="GO" id="GO:0046872">
    <property type="term" value="F:metal ion binding"/>
    <property type="evidence" value="ECO:0007669"/>
    <property type="project" value="UniProtKB-KW"/>
</dbReference>
<evidence type="ECO:0000313" key="9">
    <source>
        <dbReference type="Proteomes" id="UP000319148"/>
    </source>
</evidence>
<evidence type="ECO:0000256" key="1">
    <source>
        <dbReference type="ARBA" id="ARBA00009175"/>
    </source>
</evidence>
<feature type="signal peptide" evidence="7">
    <location>
        <begin position="1"/>
        <end position="21"/>
    </location>
</feature>
<dbReference type="InterPro" id="IPR044084">
    <property type="entry name" value="AvModA-like_subst-bd"/>
</dbReference>
<proteinExistence type="inferred from homology"/>
<comment type="similarity">
    <text evidence="1">Belongs to the bacterial solute-binding protein ModA family.</text>
</comment>
<evidence type="ECO:0000256" key="5">
    <source>
        <dbReference type="ARBA" id="ARBA00062515"/>
    </source>
</evidence>
<accession>A0A501PB48</accession>
<comment type="caution">
    <text evidence="8">The sequence shown here is derived from an EMBL/GenBank/DDBJ whole genome shotgun (WGS) entry which is preliminary data.</text>
</comment>
<dbReference type="GO" id="GO:1901359">
    <property type="term" value="F:tungstate binding"/>
    <property type="evidence" value="ECO:0007669"/>
    <property type="project" value="UniProtKB-ARBA"/>
</dbReference>
<evidence type="ECO:0000256" key="3">
    <source>
        <dbReference type="ARBA" id="ARBA00022723"/>
    </source>
</evidence>
<dbReference type="SUPFAM" id="SSF53850">
    <property type="entry name" value="Periplasmic binding protein-like II"/>
    <property type="match status" value="1"/>
</dbReference>
<reference evidence="9" key="1">
    <citation type="submission" date="2019-06" db="EMBL/GenBank/DDBJ databases">
        <title>The complete genome of Emcibacter congregatus ZYLT.</title>
        <authorList>
            <person name="Zhao Z."/>
        </authorList>
    </citation>
    <scope>NUCLEOTIDE SEQUENCE [LARGE SCALE GENOMIC DNA]</scope>
    <source>
        <strain evidence="9">MCCC 1A06723</strain>
    </source>
</reference>
<sequence length="253" mass="26667">MRFIAVLSCLFATFLGVSSHAGEVTVAVASNFTGAMKEIAGAFEKQSGHRVKLSFGSSGKFYAQIRNGAPFEVFLSADQAKPAALDKDGLTVAGSRFSYAIGALALWSSDAKVVDNGGGILKRGTFRKIAIANPKLAPYGVAATQVLDALGLTDIVRGKLVMGENISQTFQFVGSGNAEIGFVALSQVMQGNKVKAGSAWIVPPELYQPIRQDAVLLKRGEANEAAGALLSFLRSEQAGRIITSFGYRVPTDD</sequence>
<keyword evidence="3 6" id="KW-0479">Metal-binding</keyword>
<feature type="binding site" evidence="6">
    <location>
        <position position="58"/>
    </location>
    <ligand>
        <name>molybdate</name>
        <dbReference type="ChEBI" id="CHEBI:36264"/>
    </ligand>
</feature>
<dbReference type="NCBIfam" id="TIGR01256">
    <property type="entry name" value="modA"/>
    <property type="match status" value="1"/>
</dbReference>
<keyword evidence="2 6" id="KW-0500">Molybdenum</keyword>
<dbReference type="GO" id="GO:0015689">
    <property type="term" value="P:molybdate ion transport"/>
    <property type="evidence" value="ECO:0007669"/>
    <property type="project" value="InterPro"/>
</dbReference>
<dbReference type="RefSeq" id="WP_139941582.1">
    <property type="nucleotide sequence ID" value="NZ_JBHSYP010000005.1"/>
</dbReference>
<dbReference type="PIRSF" id="PIRSF004846">
    <property type="entry name" value="ModA"/>
    <property type="match status" value="1"/>
</dbReference>
<dbReference type="Pfam" id="PF13531">
    <property type="entry name" value="SBP_bac_11"/>
    <property type="match status" value="1"/>
</dbReference>
<dbReference type="GO" id="GO:0030973">
    <property type="term" value="F:molybdate ion binding"/>
    <property type="evidence" value="ECO:0007669"/>
    <property type="project" value="InterPro"/>
</dbReference>
<gene>
    <name evidence="8" type="primary">modA</name>
    <name evidence="8" type="ORF">FIV46_14150</name>
</gene>
<dbReference type="EMBL" id="VFIY01000018">
    <property type="protein sequence ID" value="TPD57267.1"/>
    <property type="molecule type" value="Genomic_DNA"/>
</dbReference>
<name>A0A501PB48_9PROT</name>
<evidence type="ECO:0000256" key="4">
    <source>
        <dbReference type="ARBA" id="ARBA00022729"/>
    </source>
</evidence>
<protein>
    <submittedName>
        <fullName evidence="8">Molybdate ABC transporter substrate-binding protein</fullName>
    </submittedName>
</protein>
<dbReference type="FunFam" id="3.40.190.10:FF:000035">
    <property type="entry name" value="Molybdate ABC transporter substrate-binding protein"/>
    <property type="match status" value="1"/>
</dbReference>